<keyword evidence="2" id="KW-0732">Signal</keyword>
<dbReference type="OrthoDB" id="9763050at2"/>
<dbReference type="PANTHER" id="PTHR34216:SF3">
    <property type="entry name" value="POLY-BETA-1,6-N-ACETYL-D-GLUCOSAMINE N-DEACETYLASE"/>
    <property type="match status" value="1"/>
</dbReference>
<reference evidence="4 5" key="1">
    <citation type="submission" date="2019-10" db="EMBL/GenBank/DDBJ databases">
        <title>Whole genome shotgun sequence of Acrocarpospora corrugata NBRC 13972.</title>
        <authorList>
            <person name="Ichikawa N."/>
            <person name="Kimura A."/>
            <person name="Kitahashi Y."/>
            <person name="Komaki H."/>
            <person name="Oguchi A."/>
        </authorList>
    </citation>
    <scope>NUCLEOTIDE SEQUENCE [LARGE SCALE GENOMIC DNA]</scope>
    <source>
        <strain evidence="4 5">NBRC 13972</strain>
    </source>
</reference>
<evidence type="ECO:0000313" key="4">
    <source>
        <dbReference type="EMBL" id="GES05571.1"/>
    </source>
</evidence>
<dbReference type="Gene3D" id="3.20.20.370">
    <property type="entry name" value="Glycoside hydrolase/deacetylase"/>
    <property type="match status" value="1"/>
</dbReference>
<dbReference type="InterPro" id="IPR011330">
    <property type="entry name" value="Glyco_hydro/deAcase_b/a-brl"/>
</dbReference>
<comment type="caution">
    <text evidence="4">The sequence shown here is derived from an EMBL/GenBank/DDBJ whole genome shotgun (WGS) entry which is preliminary data.</text>
</comment>
<dbReference type="GO" id="GO:0016740">
    <property type="term" value="F:transferase activity"/>
    <property type="evidence" value="ECO:0007669"/>
    <property type="project" value="UniProtKB-KW"/>
</dbReference>
<keyword evidence="5" id="KW-1185">Reference proteome</keyword>
<evidence type="ECO:0000313" key="5">
    <source>
        <dbReference type="Proteomes" id="UP000334990"/>
    </source>
</evidence>
<keyword evidence="4" id="KW-0808">Transferase</keyword>
<dbReference type="EMBL" id="BLAD01000105">
    <property type="protein sequence ID" value="GES05571.1"/>
    <property type="molecule type" value="Genomic_DNA"/>
</dbReference>
<dbReference type="CDD" id="cd10918">
    <property type="entry name" value="CE4_NodB_like_5s_6s"/>
    <property type="match status" value="1"/>
</dbReference>
<gene>
    <name evidence="4" type="ORF">Acor_76390</name>
</gene>
<evidence type="ECO:0000256" key="2">
    <source>
        <dbReference type="ARBA" id="ARBA00022729"/>
    </source>
</evidence>
<dbReference type="GO" id="GO:0005975">
    <property type="term" value="P:carbohydrate metabolic process"/>
    <property type="evidence" value="ECO:0007669"/>
    <property type="project" value="InterPro"/>
</dbReference>
<dbReference type="InterPro" id="IPR002509">
    <property type="entry name" value="NODB_dom"/>
</dbReference>
<dbReference type="PROSITE" id="PS51677">
    <property type="entry name" value="NODB"/>
    <property type="match status" value="1"/>
</dbReference>
<organism evidence="4 5">
    <name type="scientific">Acrocarpospora corrugata</name>
    <dbReference type="NCBI Taxonomy" id="35763"/>
    <lineage>
        <taxon>Bacteria</taxon>
        <taxon>Bacillati</taxon>
        <taxon>Actinomycetota</taxon>
        <taxon>Actinomycetes</taxon>
        <taxon>Streptosporangiales</taxon>
        <taxon>Streptosporangiaceae</taxon>
        <taxon>Acrocarpospora</taxon>
    </lineage>
</organism>
<comment type="subcellular location">
    <subcellularLocation>
        <location evidence="1">Secreted</location>
    </subcellularLocation>
</comment>
<dbReference type="SUPFAM" id="SSF88713">
    <property type="entry name" value="Glycoside hydrolase/deacetylase"/>
    <property type="match status" value="1"/>
</dbReference>
<dbReference type="GO" id="GO:0016810">
    <property type="term" value="F:hydrolase activity, acting on carbon-nitrogen (but not peptide) bonds"/>
    <property type="evidence" value="ECO:0007669"/>
    <property type="project" value="InterPro"/>
</dbReference>
<dbReference type="GO" id="GO:0005576">
    <property type="term" value="C:extracellular region"/>
    <property type="evidence" value="ECO:0007669"/>
    <property type="project" value="UniProtKB-SubCell"/>
</dbReference>
<evidence type="ECO:0000256" key="1">
    <source>
        <dbReference type="ARBA" id="ARBA00004613"/>
    </source>
</evidence>
<dbReference type="InterPro" id="IPR051398">
    <property type="entry name" value="Polysacch_Deacetylase"/>
</dbReference>
<evidence type="ECO:0000259" key="3">
    <source>
        <dbReference type="PROSITE" id="PS51677"/>
    </source>
</evidence>
<accession>A0A5M3WES4</accession>
<name>A0A5M3WES4_9ACTN</name>
<protein>
    <submittedName>
        <fullName evidence="4">Glycosyl transferase</fullName>
    </submittedName>
</protein>
<proteinExistence type="predicted"/>
<dbReference type="Pfam" id="PF01522">
    <property type="entry name" value="Polysacc_deac_1"/>
    <property type="match status" value="1"/>
</dbReference>
<dbReference type="Proteomes" id="UP000334990">
    <property type="component" value="Unassembled WGS sequence"/>
</dbReference>
<dbReference type="AlphaFoldDB" id="A0A5M3WES4"/>
<dbReference type="PANTHER" id="PTHR34216">
    <property type="match status" value="1"/>
</dbReference>
<sequence length="224" mass="25126">MTRVGRVINLTVHGIGPTERELDPGEDGTWVNIDQFERVLDAVVGRDDVRITFDDSNASDTVIALPRLLDRGLTAEFFVLAGLLGRPGRLTRQDVRALIQAGMRVGSHGWAHRDWRRIDDRQAEEELTESHRTLTELTGRPVSRVAIPFGSYDRHVLRRLRRAGVTRAYTSDGGAATPGTWLQARTSLVCGLDADWTRRVLDETPPPMIRARKLTGRVMKRVRG</sequence>
<feature type="domain" description="NodB homology" evidence="3">
    <location>
        <begin position="47"/>
        <end position="224"/>
    </location>
</feature>